<sequence length="390" mass="44468">MNILRIIPSMDPKQGGPCQGIRNAIPELQKSNVHNEVVCLDSPNADYLGQDIFPIHTLGEAKTPWKYNKKLIPWLLDNYNKFDIVIIHGLWLFSSYAGIKSILTHRKNYKTSPKVYVMPHGMLDPYFQKATTRKLKALRNDIYWKLIEKKVVNNANGILFTCEEELLLARTTFPNYNPKTEINVGYGIQPPPKKHSSMRNAFSKQVPQWNGKPHIIFLSRVHPKKGVDLLIMAYLKLEKEIQNLPQLIIAGPGLEESYGIAMQQLASTSNNIIFPGMLKGLSKWGAFYESDVFILPSHQENFGIAVVEALACRKPVLISNKVNIWREIEQGNAGIIEQDTMIGTEALLRKWYDFDFQVKENFAQSAINVYKEYFSIEITANTFLNGLLKN</sequence>
<organism evidence="2 3">
    <name type="scientific">Maribacter aquivivus</name>
    <dbReference type="NCBI Taxonomy" id="228958"/>
    <lineage>
        <taxon>Bacteria</taxon>
        <taxon>Pseudomonadati</taxon>
        <taxon>Bacteroidota</taxon>
        <taxon>Flavobacteriia</taxon>
        <taxon>Flavobacteriales</taxon>
        <taxon>Flavobacteriaceae</taxon>
        <taxon>Maribacter</taxon>
    </lineage>
</organism>
<dbReference type="PANTHER" id="PTHR45947:SF3">
    <property type="entry name" value="SULFOQUINOVOSYL TRANSFERASE SQD2"/>
    <property type="match status" value="1"/>
</dbReference>
<keyword evidence="2" id="KW-0808">Transferase</keyword>
<dbReference type="RefSeq" id="WP_073242136.1">
    <property type="nucleotide sequence ID" value="NZ_FQZX01000001.1"/>
</dbReference>
<dbReference type="AlphaFoldDB" id="A0A1M6LKR0"/>
<dbReference type="Gene3D" id="3.40.50.2000">
    <property type="entry name" value="Glycogen Phosphorylase B"/>
    <property type="match status" value="2"/>
</dbReference>
<dbReference type="GO" id="GO:0016757">
    <property type="term" value="F:glycosyltransferase activity"/>
    <property type="evidence" value="ECO:0007669"/>
    <property type="project" value="InterPro"/>
</dbReference>
<dbReference type="SUPFAM" id="SSF53756">
    <property type="entry name" value="UDP-Glycosyltransferase/glycogen phosphorylase"/>
    <property type="match status" value="1"/>
</dbReference>
<protein>
    <submittedName>
        <fullName evidence="2">Glycosyltransferase involved in cell wall bisynthesis</fullName>
    </submittedName>
</protein>
<gene>
    <name evidence="2" type="ORF">SAMN04488007_1197</name>
</gene>
<dbReference type="InterPro" id="IPR050194">
    <property type="entry name" value="Glycosyltransferase_grp1"/>
</dbReference>
<keyword evidence="3" id="KW-1185">Reference proteome</keyword>
<reference evidence="3" key="1">
    <citation type="submission" date="2016-11" db="EMBL/GenBank/DDBJ databases">
        <authorList>
            <person name="Varghese N."/>
            <person name="Submissions S."/>
        </authorList>
    </citation>
    <scope>NUCLEOTIDE SEQUENCE [LARGE SCALE GENOMIC DNA]</scope>
    <source>
        <strain evidence="3">DSM 16478</strain>
    </source>
</reference>
<dbReference type="InterPro" id="IPR001296">
    <property type="entry name" value="Glyco_trans_1"/>
</dbReference>
<evidence type="ECO:0000313" key="2">
    <source>
        <dbReference type="EMBL" id="SHJ71718.1"/>
    </source>
</evidence>
<feature type="domain" description="Glycosyl transferase family 1" evidence="1">
    <location>
        <begin position="204"/>
        <end position="337"/>
    </location>
</feature>
<dbReference type="Pfam" id="PF00534">
    <property type="entry name" value="Glycos_transf_1"/>
    <property type="match status" value="1"/>
</dbReference>
<proteinExistence type="predicted"/>
<dbReference type="Proteomes" id="UP000184314">
    <property type="component" value="Unassembled WGS sequence"/>
</dbReference>
<evidence type="ECO:0000259" key="1">
    <source>
        <dbReference type="Pfam" id="PF00534"/>
    </source>
</evidence>
<dbReference type="OrthoDB" id="9790710at2"/>
<accession>A0A1M6LKR0</accession>
<evidence type="ECO:0000313" key="3">
    <source>
        <dbReference type="Proteomes" id="UP000184314"/>
    </source>
</evidence>
<dbReference type="STRING" id="228958.SAMN04488007_1197"/>
<name>A0A1M6LKR0_9FLAO</name>
<dbReference type="PANTHER" id="PTHR45947">
    <property type="entry name" value="SULFOQUINOVOSYL TRANSFERASE SQD2"/>
    <property type="match status" value="1"/>
</dbReference>
<dbReference type="EMBL" id="FQZX01000001">
    <property type="protein sequence ID" value="SHJ71718.1"/>
    <property type="molecule type" value="Genomic_DNA"/>
</dbReference>